<keyword evidence="3" id="KW-1185">Reference proteome</keyword>
<keyword evidence="1" id="KW-1133">Transmembrane helix</keyword>
<feature type="transmembrane region" description="Helical" evidence="1">
    <location>
        <begin position="7"/>
        <end position="25"/>
    </location>
</feature>
<dbReference type="RefSeq" id="WP_379024677.1">
    <property type="nucleotide sequence ID" value="NZ_JBHRTA010000038.1"/>
</dbReference>
<dbReference type="Proteomes" id="UP001595526">
    <property type="component" value="Unassembled WGS sequence"/>
</dbReference>
<organism evidence="2 3">
    <name type="scientific">Parapedobacter deserti</name>
    <dbReference type="NCBI Taxonomy" id="1912957"/>
    <lineage>
        <taxon>Bacteria</taxon>
        <taxon>Pseudomonadati</taxon>
        <taxon>Bacteroidota</taxon>
        <taxon>Sphingobacteriia</taxon>
        <taxon>Sphingobacteriales</taxon>
        <taxon>Sphingobacteriaceae</taxon>
        <taxon>Parapedobacter</taxon>
    </lineage>
</organism>
<feature type="transmembrane region" description="Helical" evidence="1">
    <location>
        <begin position="129"/>
        <end position="152"/>
    </location>
</feature>
<dbReference type="InterPro" id="IPR025250">
    <property type="entry name" value="DUF4199"/>
</dbReference>
<proteinExistence type="predicted"/>
<gene>
    <name evidence="2" type="ORF">ACFOET_16615</name>
</gene>
<feature type="transmembrane region" description="Helical" evidence="1">
    <location>
        <begin position="37"/>
        <end position="54"/>
    </location>
</feature>
<feature type="transmembrane region" description="Helical" evidence="1">
    <location>
        <begin position="75"/>
        <end position="97"/>
    </location>
</feature>
<keyword evidence="1" id="KW-0472">Membrane</keyword>
<sequence>MGSAIRYSVFFALAILLWAVAEWLVGLHDKYIRYHEYFSYFFAVPSVGIMYLGIRSGGRPPENRMSFRSAFLRGLGITSVVSILCPLMWYLFCVFINPAFLDYMMRYAIEAKGMDPQLAMKRYSLSSHLFVSTLSTAVVGAVISLVVAIILARRKPAVSDAPTQSRIKPVP</sequence>
<comment type="caution">
    <text evidence="2">The sequence shown here is derived from an EMBL/GenBank/DDBJ whole genome shotgun (WGS) entry which is preliminary data.</text>
</comment>
<dbReference type="EMBL" id="JBHRTA010000038">
    <property type="protein sequence ID" value="MFC3199249.1"/>
    <property type="molecule type" value="Genomic_DNA"/>
</dbReference>
<name>A0ABV7JME4_9SPHI</name>
<keyword evidence="1" id="KW-0812">Transmembrane</keyword>
<evidence type="ECO:0000313" key="3">
    <source>
        <dbReference type="Proteomes" id="UP001595526"/>
    </source>
</evidence>
<reference evidence="3" key="1">
    <citation type="journal article" date="2019" name="Int. J. Syst. Evol. Microbiol.">
        <title>The Global Catalogue of Microorganisms (GCM) 10K type strain sequencing project: providing services to taxonomists for standard genome sequencing and annotation.</title>
        <authorList>
            <consortium name="The Broad Institute Genomics Platform"/>
            <consortium name="The Broad Institute Genome Sequencing Center for Infectious Disease"/>
            <person name="Wu L."/>
            <person name="Ma J."/>
        </authorList>
    </citation>
    <scope>NUCLEOTIDE SEQUENCE [LARGE SCALE GENOMIC DNA]</scope>
    <source>
        <strain evidence="3">KCTC 52416</strain>
    </source>
</reference>
<evidence type="ECO:0000313" key="2">
    <source>
        <dbReference type="EMBL" id="MFC3199249.1"/>
    </source>
</evidence>
<evidence type="ECO:0000256" key="1">
    <source>
        <dbReference type="SAM" id="Phobius"/>
    </source>
</evidence>
<protein>
    <submittedName>
        <fullName evidence="2">DUF4199 domain-containing protein</fullName>
    </submittedName>
</protein>
<accession>A0ABV7JME4</accession>
<dbReference type="Pfam" id="PF13858">
    <property type="entry name" value="DUF4199"/>
    <property type="match status" value="1"/>
</dbReference>